<dbReference type="AlphaFoldDB" id="A0A9X4LHY2"/>
<dbReference type="Gene3D" id="2.170.130.10">
    <property type="entry name" value="TonB-dependent receptor, plug domain"/>
    <property type="match status" value="1"/>
</dbReference>
<feature type="signal peptide" evidence="12">
    <location>
        <begin position="1"/>
        <end position="21"/>
    </location>
</feature>
<dbReference type="InterPro" id="IPR000531">
    <property type="entry name" value="Beta-barrel_TonB"/>
</dbReference>
<dbReference type="PROSITE" id="PS52016">
    <property type="entry name" value="TONB_DEPENDENT_REC_3"/>
    <property type="match status" value="1"/>
</dbReference>
<evidence type="ECO:0000256" key="6">
    <source>
        <dbReference type="ARBA" id="ARBA00023077"/>
    </source>
</evidence>
<sequence length="944" mass="102571">MFKITTITSAILALAATSVLAQETQKLERIEVTGSSIKRVSAETSLPISTVTKEDIARSGATTVQDLVQNIAASFGGNVVANNVGATGGASTANLRGLGSKYTLVLLNGRRVANFAFGNSPVDLNSIPLAAVERVEVVRDGASSTYGADAVAGVINFILKKDYQGAEVTWTEYKSDKTGGNVSNINAAVGFGDLAKDRFNVMITAGKEEIQALKARDRPFATSAVVPALGINKASPRDGIPNLNFTDTLGNKYTNVNPLRYTGCNSPQFALVVLDAKRCGTDYVKFIDLIPQQWRANFSARGVLQLDSDNQLIFEAMHNRDRVQSYYSPAPYTDPKFAVRYPTNGRFYPKTITLPKGMTLTATPAKPYTMPDGTVLTQDTVLANDLVVTPASSIGGNWRTVAGGGRSDITETQTDRVLVGAKGTLAGWDYDTAVVFSQNKGEIFFGPGKFSYAKLFPALQSGAINIFGPQDATSQAVLDGTLIKGRQQAANSKSTEFDFKVSRDIVELSTGPVAMAVGFNARKENLEQISDAVLASGDEVGGGGSVPGVTGGRKVYGLFGEVNVPILKELELNLAARYDSYKNDFGTSFNSFSPKASLRYQPTKDLVLRGSIAKGYRAPTLYENLRPLTTDNNTASSYNDPIRCPAGKALPDSTFTDPAYYVGALQDECNVQFNAGTAGNPNLRPEKSRQFSLGMAFSPLKELTLGLDYWNVSITDPIQQKSELQVMNDPNTYKDFILRYDPLNDPNQLKPIPGSQDNRFPIAYVFLPYDNTGKFYASGLDFSAQARTKLAGLGAFGLSFDGTMFLTHGYQYFATPKVSDLGRFKDFGAAPRWRHSLTGTWSKGMFDFSLTNNFTNSYEDFTDPDLVNGTTYPASRRVASYSTWDTQFGLKPTKSLTLSVGVKNLFDRDPPLSRNTLAFQTGYDSTYTNPVGRQFYGRINYKFF</sequence>
<feature type="chain" id="PRO_5040878883" evidence="12">
    <location>
        <begin position="22"/>
        <end position="944"/>
    </location>
</feature>
<keyword evidence="9 10" id="KW-0998">Cell outer membrane</keyword>
<feature type="domain" description="TonB-dependent receptor plug" evidence="14">
    <location>
        <begin position="43"/>
        <end position="154"/>
    </location>
</feature>
<dbReference type="CDD" id="cd01347">
    <property type="entry name" value="ligand_gated_channel"/>
    <property type="match status" value="1"/>
</dbReference>
<keyword evidence="6 11" id="KW-0798">TonB box</keyword>
<comment type="similarity">
    <text evidence="2 10 11">Belongs to the TonB-dependent receptor family.</text>
</comment>
<reference evidence="15" key="1">
    <citation type="submission" date="2019-02" db="EMBL/GenBank/DDBJ databases">
        <title>Draft genome of the type strain Pelomonas aquatica CCUG 52575T.</title>
        <authorList>
            <person name="Gomila M."/>
            <person name="Lalucat J."/>
        </authorList>
    </citation>
    <scope>NUCLEOTIDE SEQUENCE</scope>
    <source>
        <strain evidence="15">CCUG 52575</strain>
    </source>
</reference>
<keyword evidence="7 10" id="KW-0472">Membrane</keyword>
<evidence type="ECO:0000256" key="3">
    <source>
        <dbReference type="ARBA" id="ARBA00022448"/>
    </source>
</evidence>
<evidence type="ECO:0000256" key="5">
    <source>
        <dbReference type="ARBA" id="ARBA00022692"/>
    </source>
</evidence>
<gene>
    <name evidence="15" type="ORF">EXJ73_01560</name>
</gene>
<keyword evidence="4 10" id="KW-1134">Transmembrane beta strand</keyword>
<evidence type="ECO:0000259" key="14">
    <source>
        <dbReference type="Pfam" id="PF07715"/>
    </source>
</evidence>
<name>A0A9X4LHY2_9BURK</name>
<organism evidence="15 16">
    <name type="scientific">Pelomonas aquatica</name>
    <dbReference type="NCBI Taxonomy" id="431058"/>
    <lineage>
        <taxon>Bacteria</taxon>
        <taxon>Pseudomonadati</taxon>
        <taxon>Pseudomonadota</taxon>
        <taxon>Betaproteobacteria</taxon>
        <taxon>Burkholderiales</taxon>
        <taxon>Sphaerotilaceae</taxon>
        <taxon>Roseateles</taxon>
    </lineage>
</organism>
<dbReference type="InterPro" id="IPR037066">
    <property type="entry name" value="Plug_dom_sf"/>
</dbReference>
<evidence type="ECO:0000256" key="4">
    <source>
        <dbReference type="ARBA" id="ARBA00022452"/>
    </source>
</evidence>
<protein>
    <submittedName>
        <fullName evidence="15">TonB-dependent receptor</fullName>
    </submittedName>
</protein>
<dbReference type="PANTHER" id="PTHR47234:SF2">
    <property type="entry name" value="TONB-DEPENDENT RECEPTOR"/>
    <property type="match status" value="1"/>
</dbReference>
<evidence type="ECO:0000256" key="10">
    <source>
        <dbReference type="PROSITE-ProRule" id="PRU01360"/>
    </source>
</evidence>
<dbReference type="Proteomes" id="UP001152766">
    <property type="component" value="Unassembled WGS sequence"/>
</dbReference>
<keyword evidence="16" id="KW-1185">Reference proteome</keyword>
<evidence type="ECO:0000256" key="9">
    <source>
        <dbReference type="ARBA" id="ARBA00023237"/>
    </source>
</evidence>
<dbReference type="InterPro" id="IPR039426">
    <property type="entry name" value="TonB-dep_rcpt-like"/>
</dbReference>
<dbReference type="RefSeq" id="WP_268148263.1">
    <property type="nucleotide sequence ID" value="NZ_JAPPUW010000004.1"/>
</dbReference>
<dbReference type="InterPro" id="IPR036942">
    <property type="entry name" value="Beta-barrel_TonB_sf"/>
</dbReference>
<dbReference type="PANTHER" id="PTHR47234">
    <property type="match status" value="1"/>
</dbReference>
<keyword evidence="3 10" id="KW-0813">Transport</keyword>
<evidence type="ECO:0000313" key="15">
    <source>
        <dbReference type="EMBL" id="MDG0861160.1"/>
    </source>
</evidence>
<comment type="caution">
    <text evidence="15">The sequence shown here is derived from an EMBL/GenBank/DDBJ whole genome shotgun (WGS) entry which is preliminary data.</text>
</comment>
<dbReference type="InterPro" id="IPR012910">
    <property type="entry name" value="Plug_dom"/>
</dbReference>
<dbReference type="GO" id="GO:0009279">
    <property type="term" value="C:cell outer membrane"/>
    <property type="evidence" value="ECO:0007669"/>
    <property type="project" value="UniProtKB-SubCell"/>
</dbReference>
<dbReference type="Gene3D" id="2.40.170.20">
    <property type="entry name" value="TonB-dependent receptor, beta-barrel domain"/>
    <property type="match status" value="1"/>
</dbReference>
<evidence type="ECO:0000259" key="13">
    <source>
        <dbReference type="Pfam" id="PF00593"/>
    </source>
</evidence>
<keyword evidence="5 10" id="KW-0812">Transmembrane</keyword>
<comment type="subcellular location">
    <subcellularLocation>
        <location evidence="1 10">Cell outer membrane</location>
        <topology evidence="1 10">Multi-pass membrane protein</topology>
    </subcellularLocation>
</comment>
<dbReference type="SUPFAM" id="SSF56935">
    <property type="entry name" value="Porins"/>
    <property type="match status" value="1"/>
</dbReference>
<feature type="domain" description="TonB-dependent receptor-like beta-barrel" evidence="13">
    <location>
        <begin position="396"/>
        <end position="905"/>
    </location>
</feature>
<evidence type="ECO:0000256" key="11">
    <source>
        <dbReference type="RuleBase" id="RU003357"/>
    </source>
</evidence>
<dbReference type="EMBL" id="SGUG01000002">
    <property type="protein sequence ID" value="MDG0861160.1"/>
    <property type="molecule type" value="Genomic_DNA"/>
</dbReference>
<accession>A0A9X4LHY2</accession>
<evidence type="ECO:0000313" key="16">
    <source>
        <dbReference type="Proteomes" id="UP001152766"/>
    </source>
</evidence>
<dbReference type="Pfam" id="PF07715">
    <property type="entry name" value="Plug"/>
    <property type="match status" value="1"/>
</dbReference>
<evidence type="ECO:0000256" key="12">
    <source>
        <dbReference type="SAM" id="SignalP"/>
    </source>
</evidence>
<keyword evidence="12" id="KW-0732">Signal</keyword>
<keyword evidence="8 15" id="KW-0675">Receptor</keyword>
<evidence type="ECO:0000256" key="8">
    <source>
        <dbReference type="ARBA" id="ARBA00023170"/>
    </source>
</evidence>
<proteinExistence type="inferred from homology"/>
<evidence type="ECO:0000256" key="7">
    <source>
        <dbReference type="ARBA" id="ARBA00023136"/>
    </source>
</evidence>
<evidence type="ECO:0000256" key="1">
    <source>
        <dbReference type="ARBA" id="ARBA00004571"/>
    </source>
</evidence>
<evidence type="ECO:0000256" key="2">
    <source>
        <dbReference type="ARBA" id="ARBA00009810"/>
    </source>
</evidence>
<dbReference type="Pfam" id="PF00593">
    <property type="entry name" value="TonB_dep_Rec_b-barrel"/>
    <property type="match status" value="1"/>
</dbReference>